<gene>
    <name evidence="4" type="ORF">AVEN_140701_1</name>
</gene>
<dbReference type="InterPro" id="IPR002156">
    <property type="entry name" value="RNaseH_domain"/>
</dbReference>
<sequence length="408" mass="45057">MKRIVIYVQDFIGIIRFKAVIAPTNYNRLRKSQNAAEAVKGLLQNRKVTLLTPQGRATKDQKQGCPQGSCSGPAPCNLVANEILNQVWPDNVHIQAFADDFVLVIEADTNKSLVEDTQSAITQFSFWCSENELAISTEKEIISYSAKCLVSKSNIRNEEETFFDSKAIPTLHIGSLSHHPNGSVTNYTRHPTPAHAITVPSQVYINLLPKNLFPPNITDIQSQDLETKAKGSSIHPSELLEPNQISLEDGEANIARKDIINIFTDGSKTEHGVGAAFCVLTNDIWAYQWSAKLNDNTVFQAELTALHEAVIYASHLPNHNASKIHVDNTACIMASSNSKNTNETARKIFKILLTNSRITVSWVKAHAGNIGNERAGQLAKDATHHGQPYSLIKLPKPHIKRPPPEEHA</sequence>
<dbReference type="GO" id="GO:0003676">
    <property type="term" value="F:nucleic acid binding"/>
    <property type="evidence" value="ECO:0007669"/>
    <property type="project" value="InterPro"/>
</dbReference>
<evidence type="ECO:0000259" key="2">
    <source>
        <dbReference type="PROSITE" id="PS50878"/>
    </source>
</evidence>
<evidence type="ECO:0008006" key="6">
    <source>
        <dbReference type="Google" id="ProtNLM"/>
    </source>
</evidence>
<keyword evidence="5" id="KW-1185">Reference proteome</keyword>
<dbReference type="EMBL" id="BGPR01011963">
    <property type="protein sequence ID" value="GBN53845.1"/>
    <property type="molecule type" value="Genomic_DNA"/>
</dbReference>
<feature type="region of interest" description="Disordered" evidence="1">
    <location>
        <begin position="388"/>
        <end position="408"/>
    </location>
</feature>
<dbReference type="Pfam" id="PF00075">
    <property type="entry name" value="RNase_H"/>
    <property type="match status" value="1"/>
</dbReference>
<evidence type="ECO:0000259" key="3">
    <source>
        <dbReference type="PROSITE" id="PS50879"/>
    </source>
</evidence>
<dbReference type="PROSITE" id="PS50879">
    <property type="entry name" value="RNASE_H_1"/>
    <property type="match status" value="1"/>
</dbReference>
<feature type="domain" description="Reverse transcriptase" evidence="2">
    <location>
        <begin position="1"/>
        <end position="168"/>
    </location>
</feature>
<dbReference type="InterPro" id="IPR000477">
    <property type="entry name" value="RT_dom"/>
</dbReference>
<dbReference type="GO" id="GO:0004523">
    <property type="term" value="F:RNA-DNA hybrid ribonuclease activity"/>
    <property type="evidence" value="ECO:0007669"/>
    <property type="project" value="InterPro"/>
</dbReference>
<organism evidence="4 5">
    <name type="scientific">Araneus ventricosus</name>
    <name type="common">Orbweaver spider</name>
    <name type="synonym">Epeira ventricosa</name>
    <dbReference type="NCBI Taxonomy" id="182803"/>
    <lineage>
        <taxon>Eukaryota</taxon>
        <taxon>Metazoa</taxon>
        <taxon>Ecdysozoa</taxon>
        <taxon>Arthropoda</taxon>
        <taxon>Chelicerata</taxon>
        <taxon>Arachnida</taxon>
        <taxon>Araneae</taxon>
        <taxon>Araneomorphae</taxon>
        <taxon>Entelegynae</taxon>
        <taxon>Araneoidea</taxon>
        <taxon>Araneidae</taxon>
        <taxon>Araneus</taxon>
    </lineage>
</organism>
<name>A0A4Y2PPK5_ARAVE</name>
<proteinExistence type="predicted"/>
<protein>
    <recommendedName>
        <fullName evidence="6">RNase H type-1 domain-containing protein</fullName>
    </recommendedName>
</protein>
<dbReference type="InterPro" id="IPR036397">
    <property type="entry name" value="RNaseH_sf"/>
</dbReference>
<dbReference type="CDD" id="cd09276">
    <property type="entry name" value="Rnase_HI_RT_non_LTR"/>
    <property type="match status" value="1"/>
</dbReference>
<dbReference type="PROSITE" id="PS50878">
    <property type="entry name" value="RT_POL"/>
    <property type="match status" value="1"/>
</dbReference>
<comment type="caution">
    <text evidence="4">The sequence shown here is derived from an EMBL/GenBank/DDBJ whole genome shotgun (WGS) entry which is preliminary data.</text>
</comment>
<accession>A0A4Y2PPK5</accession>
<evidence type="ECO:0000256" key="1">
    <source>
        <dbReference type="SAM" id="MobiDB-lite"/>
    </source>
</evidence>
<evidence type="ECO:0000313" key="4">
    <source>
        <dbReference type="EMBL" id="GBN53845.1"/>
    </source>
</evidence>
<dbReference type="Pfam" id="PF00078">
    <property type="entry name" value="RVT_1"/>
    <property type="match status" value="1"/>
</dbReference>
<dbReference type="Gene3D" id="3.30.420.10">
    <property type="entry name" value="Ribonuclease H-like superfamily/Ribonuclease H"/>
    <property type="match status" value="1"/>
</dbReference>
<dbReference type="OrthoDB" id="6433533at2759"/>
<dbReference type="SUPFAM" id="SSF53098">
    <property type="entry name" value="Ribonuclease H-like"/>
    <property type="match status" value="1"/>
</dbReference>
<dbReference type="Proteomes" id="UP000499080">
    <property type="component" value="Unassembled WGS sequence"/>
</dbReference>
<dbReference type="InterPro" id="IPR012337">
    <property type="entry name" value="RNaseH-like_sf"/>
</dbReference>
<reference evidence="4 5" key="1">
    <citation type="journal article" date="2019" name="Sci. Rep.">
        <title>Orb-weaving spider Araneus ventricosus genome elucidates the spidroin gene catalogue.</title>
        <authorList>
            <person name="Kono N."/>
            <person name="Nakamura H."/>
            <person name="Ohtoshi R."/>
            <person name="Moran D.A.P."/>
            <person name="Shinohara A."/>
            <person name="Yoshida Y."/>
            <person name="Fujiwara M."/>
            <person name="Mori M."/>
            <person name="Tomita M."/>
            <person name="Arakawa K."/>
        </authorList>
    </citation>
    <scope>NUCLEOTIDE SEQUENCE [LARGE SCALE GENOMIC DNA]</scope>
</reference>
<evidence type="ECO:0000313" key="5">
    <source>
        <dbReference type="Proteomes" id="UP000499080"/>
    </source>
</evidence>
<feature type="domain" description="RNase H type-1" evidence="3">
    <location>
        <begin position="256"/>
        <end position="384"/>
    </location>
</feature>
<dbReference type="AlphaFoldDB" id="A0A4Y2PPK5"/>